<keyword evidence="2 6" id="KW-0645">Protease</keyword>
<feature type="compositionally biased region" description="Basic and acidic residues" evidence="7">
    <location>
        <begin position="1"/>
        <end position="11"/>
    </location>
</feature>
<dbReference type="Pfam" id="PF00089">
    <property type="entry name" value="Trypsin"/>
    <property type="match status" value="1"/>
</dbReference>
<dbReference type="InterPro" id="IPR050966">
    <property type="entry name" value="Glutamyl_endopeptidase"/>
</dbReference>
<evidence type="ECO:0000256" key="7">
    <source>
        <dbReference type="SAM" id="MobiDB-lite"/>
    </source>
</evidence>
<feature type="domain" description="Peptidase S1" evidence="8">
    <location>
        <begin position="82"/>
        <end position="265"/>
    </location>
</feature>
<dbReference type="AlphaFoldDB" id="A0A1W1Z0W2"/>
<dbReference type="InterPro" id="IPR018114">
    <property type="entry name" value="TRYPSIN_HIS"/>
</dbReference>
<keyword evidence="4 6" id="KW-0378">Hydrolase</keyword>
<keyword evidence="10" id="KW-1185">Reference proteome</keyword>
<evidence type="ECO:0000256" key="6">
    <source>
        <dbReference type="RuleBase" id="RU004296"/>
    </source>
</evidence>
<organism evidence="9 10">
    <name type="scientific">Primorskyibacter flagellatus</name>
    <dbReference type="NCBI Taxonomy" id="1387277"/>
    <lineage>
        <taxon>Bacteria</taxon>
        <taxon>Pseudomonadati</taxon>
        <taxon>Pseudomonadota</taxon>
        <taxon>Alphaproteobacteria</taxon>
        <taxon>Rhodobacterales</taxon>
        <taxon>Roseobacteraceae</taxon>
        <taxon>Primorskyibacter</taxon>
    </lineage>
</organism>
<dbReference type="PRINTS" id="PR00839">
    <property type="entry name" value="V8PROTEASE"/>
</dbReference>
<name>A0A1W1Z0W2_9RHOB</name>
<dbReference type="InterPro" id="IPR009003">
    <property type="entry name" value="Peptidase_S1_PA"/>
</dbReference>
<dbReference type="Proteomes" id="UP000192330">
    <property type="component" value="Unassembled WGS sequence"/>
</dbReference>
<evidence type="ECO:0000313" key="10">
    <source>
        <dbReference type="Proteomes" id="UP000192330"/>
    </source>
</evidence>
<dbReference type="PANTHER" id="PTHR15462">
    <property type="entry name" value="SERINE PROTEASE"/>
    <property type="match status" value="1"/>
</dbReference>
<keyword evidence="5 6" id="KW-0720">Serine protease</keyword>
<evidence type="ECO:0000313" key="9">
    <source>
        <dbReference type="EMBL" id="SMC42107.1"/>
    </source>
</evidence>
<comment type="similarity">
    <text evidence="1 6">Belongs to the peptidase S1B family.</text>
</comment>
<evidence type="ECO:0000256" key="1">
    <source>
        <dbReference type="ARBA" id="ARBA00008764"/>
    </source>
</evidence>
<dbReference type="OrthoDB" id="267336at2"/>
<evidence type="ECO:0000256" key="2">
    <source>
        <dbReference type="ARBA" id="ARBA00022670"/>
    </source>
</evidence>
<dbReference type="InterPro" id="IPR001254">
    <property type="entry name" value="Trypsin_dom"/>
</dbReference>
<dbReference type="InterPro" id="IPR043504">
    <property type="entry name" value="Peptidase_S1_PA_chymotrypsin"/>
</dbReference>
<evidence type="ECO:0000259" key="8">
    <source>
        <dbReference type="PROSITE" id="PS50240"/>
    </source>
</evidence>
<dbReference type="SUPFAM" id="SSF50494">
    <property type="entry name" value="Trypsin-like serine proteases"/>
    <property type="match status" value="1"/>
</dbReference>
<dbReference type="RefSeq" id="WP_084349880.1">
    <property type="nucleotide sequence ID" value="NZ_FWYD01000001.1"/>
</dbReference>
<dbReference type="GO" id="GO:0004252">
    <property type="term" value="F:serine-type endopeptidase activity"/>
    <property type="evidence" value="ECO:0007669"/>
    <property type="project" value="InterPro"/>
</dbReference>
<gene>
    <name evidence="9" type="ORF">SAMN06295998_101134</name>
</gene>
<evidence type="ECO:0000256" key="3">
    <source>
        <dbReference type="ARBA" id="ARBA00022729"/>
    </source>
</evidence>
<reference evidence="9 10" key="1">
    <citation type="submission" date="2017-04" db="EMBL/GenBank/DDBJ databases">
        <authorList>
            <person name="Afonso C.L."/>
            <person name="Miller P.J."/>
            <person name="Scott M.A."/>
            <person name="Spackman E."/>
            <person name="Goraichik I."/>
            <person name="Dimitrov K.M."/>
            <person name="Suarez D.L."/>
            <person name="Swayne D.E."/>
        </authorList>
    </citation>
    <scope>NUCLEOTIDE SEQUENCE [LARGE SCALE GENOMIC DNA]</scope>
    <source>
        <strain evidence="9 10">CGMCC 1.12644</strain>
    </source>
</reference>
<sequence length="268" mass="28422">MQRASSDKDAASESDPDFAGQRPRCHIPPLTPAPKARHAAALTGVIAERRVRFWASVLLALGLGVQAQAELPALPLDDHAAWQAVGRVNQAGFNQKALCSGTLIGPDLVLTAAHCVQGRNGVIPLSRLHFVAGWLGGDYAGDSAAQRVLVHPDYADKPGPSDIALMWLKHPLEVTPFAIHAPQPGIVAIMGYQDNRPHRLGARFDCQRLSDTQLWLSCPARGGTSGGPVFQQVDGIWHVVGVVNGANSTASLGAPVGDWVLTRMTDAP</sequence>
<evidence type="ECO:0000256" key="4">
    <source>
        <dbReference type="ARBA" id="ARBA00022801"/>
    </source>
</evidence>
<dbReference type="PROSITE" id="PS00134">
    <property type="entry name" value="TRYPSIN_HIS"/>
    <property type="match status" value="1"/>
</dbReference>
<dbReference type="PROSITE" id="PS50240">
    <property type="entry name" value="TRYPSIN_DOM"/>
    <property type="match status" value="1"/>
</dbReference>
<dbReference type="Gene3D" id="2.40.10.10">
    <property type="entry name" value="Trypsin-like serine proteases"/>
    <property type="match status" value="1"/>
</dbReference>
<dbReference type="GO" id="GO:0006508">
    <property type="term" value="P:proteolysis"/>
    <property type="evidence" value="ECO:0007669"/>
    <property type="project" value="UniProtKB-KW"/>
</dbReference>
<proteinExistence type="inferred from homology"/>
<accession>A0A1W1Z0W2</accession>
<dbReference type="EC" id="3.4.21.-" evidence="6"/>
<dbReference type="PANTHER" id="PTHR15462:SF8">
    <property type="entry name" value="SERINE PROTEASE"/>
    <property type="match status" value="1"/>
</dbReference>
<feature type="region of interest" description="Disordered" evidence="7">
    <location>
        <begin position="1"/>
        <end position="32"/>
    </location>
</feature>
<evidence type="ECO:0000256" key="5">
    <source>
        <dbReference type="ARBA" id="ARBA00022825"/>
    </source>
</evidence>
<dbReference type="InterPro" id="IPR008256">
    <property type="entry name" value="Peptidase_S1B"/>
</dbReference>
<dbReference type="EMBL" id="FWYD01000001">
    <property type="protein sequence ID" value="SMC42107.1"/>
    <property type="molecule type" value="Genomic_DNA"/>
</dbReference>
<keyword evidence="3" id="KW-0732">Signal</keyword>
<dbReference type="STRING" id="1387277.SAMN06295998_101134"/>
<dbReference type="SMART" id="SM00020">
    <property type="entry name" value="Tryp_SPc"/>
    <property type="match status" value="1"/>
</dbReference>
<protein>
    <recommendedName>
        <fullName evidence="6">Serine protease</fullName>
        <ecNumber evidence="6">3.4.21.-</ecNumber>
    </recommendedName>
</protein>